<dbReference type="Gene3D" id="1.10.1220.10">
    <property type="entry name" value="Met repressor-like"/>
    <property type="match status" value="1"/>
</dbReference>
<evidence type="ECO:0000313" key="1">
    <source>
        <dbReference type="EMBL" id="EKF86592.1"/>
    </source>
</evidence>
<dbReference type="AlphaFoldDB" id="K2R5S5"/>
<accession>K2R5S5</accession>
<name>K2R5S5_METFP</name>
<evidence type="ECO:0000313" key="2">
    <source>
        <dbReference type="Proteomes" id="UP000007360"/>
    </source>
</evidence>
<organism evidence="1 2">
    <name type="scientific">Methanobacterium formicicum (strain DSM 3637 / PP1)</name>
    <dbReference type="NCBI Taxonomy" id="1204725"/>
    <lineage>
        <taxon>Archaea</taxon>
        <taxon>Methanobacteriati</taxon>
        <taxon>Methanobacteriota</taxon>
        <taxon>Methanomada group</taxon>
        <taxon>Methanobacteria</taxon>
        <taxon>Methanobacteriales</taxon>
        <taxon>Methanobacteriaceae</taxon>
        <taxon>Methanobacterium</taxon>
    </lineage>
</organism>
<dbReference type="Proteomes" id="UP000007360">
    <property type="component" value="Unassembled WGS sequence"/>
</dbReference>
<proteinExistence type="predicted"/>
<reference evidence="1 2" key="1">
    <citation type="journal article" date="2012" name="J. Bacteriol.">
        <title>Draft genome sequence of Methanobacterium formicicum DSM 3637, an archaebacterium isolated from the methane producer amoeba Pelomyxa palustris.</title>
        <authorList>
            <person name="Gutierrez G."/>
        </authorList>
    </citation>
    <scope>NUCLEOTIDE SEQUENCE [LARGE SCALE GENOMIC DNA]</scope>
    <source>
        <strain evidence="2">DSM 3637 / PP1</strain>
    </source>
</reference>
<gene>
    <name evidence="1" type="ORF">A994_03878</name>
</gene>
<dbReference type="CDD" id="cd22231">
    <property type="entry name" value="RHH_NikR_HicB-like"/>
    <property type="match status" value="1"/>
</dbReference>
<dbReference type="GO" id="GO:0006355">
    <property type="term" value="P:regulation of DNA-templated transcription"/>
    <property type="evidence" value="ECO:0007669"/>
    <property type="project" value="InterPro"/>
</dbReference>
<dbReference type="InterPro" id="IPR010985">
    <property type="entry name" value="Ribbon_hlx_hlx"/>
</dbReference>
<protein>
    <submittedName>
        <fullName evidence="1">Nickel responsive regulator</fullName>
    </submittedName>
</protein>
<comment type="caution">
    <text evidence="1">The sequence shown here is derived from an EMBL/GenBank/DDBJ whole genome shotgun (WGS) entry which is preliminary data.</text>
</comment>
<dbReference type="InterPro" id="IPR013321">
    <property type="entry name" value="Arc_rbn_hlx_hlx"/>
</dbReference>
<dbReference type="RefSeq" id="WP_004029983.1">
    <property type="nucleotide sequence ID" value="NZ_AMPO01000002.1"/>
</dbReference>
<dbReference type="SUPFAM" id="SSF47598">
    <property type="entry name" value="Ribbon-helix-helix"/>
    <property type="match status" value="1"/>
</dbReference>
<dbReference type="EMBL" id="AMPO01000002">
    <property type="protein sequence ID" value="EKF86592.1"/>
    <property type="molecule type" value="Genomic_DNA"/>
</dbReference>
<keyword evidence="2" id="KW-1185">Reference proteome</keyword>
<sequence>MRLAINLPNELVKEFDEILKENGYNSRNKGLQEAINQYMERNR</sequence>